<reference evidence="2" key="1">
    <citation type="submission" date="2022-11" db="UniProtKB">
        <authorList>
            <consortium name="WormBaseParasite"/>
        </authorList>
    </citation>
    <scope>IDENTIFICATION</scope>
</reference>
<evidence type="ECO:0000313" key="2">
    <source>
        <dbReference type="WBParaSite" id="PS1159_v2.g10751.t1"/>
    </source>
</evidence>
<accession>A0AC35EUN3</accession>
<dbReference type="WBParaSite" id="PS1159_v2.g10751.t1">
    <property type="protein sequence ID" value="PS1159_v2.g10751.t1"/>
    <property type="gene ID" value="PS1159_v2.g10751"/>
</dbReference>
<protein>
    <submittedName>
        <fullName evidence="2">Fatty acid desaturase domain-containing protein</fullName>
    </submittedName>
</protein>
<dbReference type="Proteomes" id="UP000887580">
    <property type="component" value="Unplaced"/>
</dbReference>
<sequence length="461" mass="53493">MFGNKSSKHHFGRMSGIPSPDAMRLKINGKWLELDKDFIAKHPGGSVITQYRDADATHIFHAFHEGSAGAYKQLKVLEKTKATEYPGEDPTEQFTVNPKEVNVYSYDITIEQEKKIVLNFEKLRQKIHEEGLMEIRPWFFARKVAETMSFMFLGFYLQYLGYYVASACSIALAWQQLGWLTHEFCHHQPFKNRRLNDFGSLFLGNFAQGFSRDWWKDKHNTHHAATNVIDQDGDIDLAPLVAMVPDDLLKYREPIETFVLKIVPYQHLYFTMMLPLLRFSWCSQSIVHVFTANGSEYAKDRKHALAEQIALIGHWIWVLLQLYMLPTNLIRFIYFIITQCGAGFLVAHVVTYNHNSVDKFPENSRALNNFAALNIMGTRNMNPSPFIDWLWGGLNYQIEHHLFPTMPRPNLTRCSQLVKSFCLENNLPYLVDDYWTGYEENLRQLENMAKVVESKLQGSET</sequence>
<organism evidence="1 2">
    <name type="scientific">Panagrolaimus sp. PS1159</name>
    <dbReference type="NCBI Taxonomy" id="55785"/>
    <lineage>
        <taxon>Eukaryota</taxon>
        <taxon>Metazoa</taxon>
        <taxon>Ecdysozoa</taxon>
        <taxon>Nematoda</taxon>
        <taxon>Chromadorea</taxon>
        <taxon>Rhabditida</taxon>
        <taxon>Tylenchina</taxon>
        <taxon>Panagrolaimomorpha</taxon>
        <taxon>Panagrolaimoidea</taxon>
        <taxon>Panagrolaimidae</taxon>
        <taxon>Panagrolaimus</taxon>
    </lineage>
</organism>
<name>A0AC35EUN3_9BILA</name>
<proteinExistence type="predicted"/>
<evidence type="ECO:0000313" key="1">
    <source>
        <dbReference type="Proteomes" id="UP000887580"/>
    </source>
</evidence>